<keyword evidence="3" id="KW-0472">Membrane</keyword>
<dbReference type="PANTHER" id="PTHR11102">
    <property type="entry name" value="SEL-1-LIKE PROTEIN"/>
    <property type="match status" value="1"/>
</dbReference>
<feature type="region of interest" description="Disordered" evidence="2">
    <location>
        <begin position="947"/>
        <end position="994"/>
    </location>
</feature>
<keyword evidence="6" id="KW-1185">Reference proteome</keyword>
<feature type="compositionally biased region" description="Polar residues" evidence="2">
    <location>
        <begin position="706"/>
        <end position="719"/>
    </location>
</feature>
<keyword evidence="3" id="KW-1133">Transmembrane helix</keyword>
<dbReference type="Gene3D" id="1.25.40.10">
    <property type="entry name" value="Tetratricopeptide repeat domain"/>
    <property type="match status" value="3"/>
</dbReference>
<dbReference type="OrthoDB" id="27934at2759"/>
<dbReference type="SMART" id="SM00671">
    <property type="entry name" value="SEL1"/>
    <property type="match status" value="7"/>
</dbReference>
<organism evidence="5 6">
    <name type="scientific">Smittium culicis</name>
    <dbReference type="NCBI Taxonomy" id="133412"/>
    <lineage>
        <taxon>Eukaryota</taxon>
        <taxon>Fungi</taxon>
        <taxon>Fungi incertae sedis</taxon>
        <taxon>Zoopagomycota</taxon>
        <taxon>Kickxellomycotina</taxon>
        <taxon>Harpellomycetes</taxon>
        <taxon>Harpellales</taxon>
        <taxon>Legeriomycetaceae</taxon>
        <taxon>Smittium</taxon>
    </lineage>
</organism>
<feature type="transmembrane region" description="Helical" evidence="3">
    <location>
        <begin position="759"/>
        <end position="783"/>
    </location>
</feature>
<evidence type="ECO:0000256" key="1">
    <source>
        <dbReference type="ARBA" id="ARBA00038101"/>
    </source>
</evidence>
<dbReference type="AlphaFoldDB" id="A0A1R1YAS6"/>
<reference evidence="6" key="1">
    <citation type="submission" date="2017-01" db="EMBL/GenBank/DDBJ databases">
        <authorList>
            <person name="Wang Y."/>
            <person name="White M."/>
            <person name="Kvist S."/>
            <person name="Moncalvo J.-M."/>
        </authorList>
    </citation>
    <scope>NUCLEOTIDE SEQUENCE [LARGE SCALE GENOMIC DNA]</scope>
    <source>
        <strain evidence="6">ID-206-W2</strain>
    </source>
</reference>
<feature type="chain" id="PRO_5012503569" evidence="4">
    <location>
        <begin position="26"/>
        <end position="994"/>
    </location>
</feature>
<feature type="compositionally biased region" description="Polar residues" evidence="2">
    <location>
        <begin position="897"/>
        <end position="908"/>
    </location>
</feature>
<dbReference type="GO" id="GO:0005789">
    <property type="term" value="C:endoplasmic reticulum membrane"/>
    <property type="evidence" value="ECO:0007669"/>
    <property type="project" value="TreeGrafter"/>
</dbReference>
<feature type="region of interest" description="Disordered" evidence="2">
    <location>
        <begin position="689"/>
        <end position="753"/>
    </location>
</feature>
<protein>
    <submittedName>
        <fullName evidence="5">Protein sel-1-like protein</fullName>
    </submittedName>
</protein>
<evidence type="ECO:0000256" key="3">
    <source>
        <dbReference type="SAM" id="Phobius"/>
    </source>
</evidence>
<comment type="caution">
    <text evidence="5">The sequence shown here is derived from an EMBL/GenBank/DDBJ whole genome shotgun (WGS) entry which is preliminary data.</text>
</comment>
<feature type="compositionally biased region" description="Basic and acidic residues" evidence="2">
    <location>
        <begin position="720"/>
        <end position="736"/>
    </location>
</feature>
<proteinExistence type="inferred from homology"/>
<dbReference type="InterPro" id="IPR006597">
    <property type="entry name" value="Sel1-like"/>
</dbReference>
<evidence type="ECO:0000313" key="5">
    <source>
        <dbReference type="EMBL" id="OMJ23993.1"/>
    </source>
</evidence>
<dbReference type="GO" id="GO:0036503">
    <property type="term" value="P:ERAD pathway"/>
    <property type="evidence" value="ECO:0007669"/>
    <property type="project" value="TreeGrafter"/>
</dbReference>
<keyword evidence="3" id="KW-0812">Transmembrane</keyword>
<name>A0A1R1YAS6_9FUNG</name>
<dbReference type="InterPro" id="IPR050767">
    <property type="entry name" value="Sel1_AlgK"/>
</dbReference>
<evidence type="ECO:0000256" key="2">
    <source>
        <dbReference type="SAM" id="MobiDB-lite"/>
    </source>
</evidence>
<keyword evidence="4" id="KW-0732">Signal</keyword>
<dbReference type="Pfam" id="PF08238">
    <property type="entry name" value="Sel1"/>
    <property type="match status" value="7"/>
</dbReference>
<feature type="compositionally biased region" description="Basic and acidic residues" evidence="2">
    <location>
        <begin position="910"/>
        <end position="930"/>
    </location>
</feature>
<dbReference type="PANTHER" id="PTHR11102:SF147">
    <property type="entry name" value="SEL1L ADAPTOR SUBUNIT OF ERAD E3 UBIQUITIN LIGASE"/>
    <property type="match status" value="1"/>
</dbReference>
<gene>
    <name evidence="5" type="ORF">AYI69_g4791</name>
</gene>
<comment type="similarity">
    <text evidence="1">Belongs to the sel-1 family.</text>
</comment>
<dbReference type="Proteomes" id="UP000187429">
    <property type="component" value="Unassembled WGS sequence"/>
</dbReference>
<evidence type="ECO:0000313" key="6">
    <source>
        <dbReference type="Proteomes" id="UP000187429"/>
    </source>
</evidence>
<dbReference type="SUPFAM" id="SSF81901">
    <property type="entry name" value="HCP-like"/>
    <property type="match status" value="3"/>
</dbReference>
<feature type="region of interest" description="Disordered" evidence="2">
    <location>
        <begin position="894"/>
        <end position="930"/>
    </location>
</feature>
<dbReference type="InterPro" id="IPR011990">
    <property type="entry name" value="TPR-like_helical_dom_sf"/>
</dbReference>
<feature type="compositionally biased region" description="Polar residues" evidence="2">
    <location>
        <begin position="981"/>
        <end position="994"/>
    </location>
</feature>
<accession>A0A1R1YAS6</accession>
<sequence length="994" mass="112001">MLNRSLIKVSLLLLYFCSLIVVVKPENFEKDISNDVGVNSVENVDSIAEGQRKSAIDMLEAYEEFKPFAFSRFISSKTSKTEKGMLTALYNLILNKESIANHKRLTFDTSGLKNKRIAEFKKKLPKSLKSSQEILFKLAENGDEEAQKFLAEYELYGKGGLPMDLSSSFNRYKKLAENTGNPNAQFMLAIFYSTGLGGIETNPALDHSQAQVMLANKYYYGIEVPQNCEKSIELLQIVSKKSMKYYYSGPPLGRKIPKPKKWLYSKKGGVYGIQTSSKSPKSKEKAVQEKSNIVEFYKFKVSKKDLASHIALYQIYDGGIYNVKQDYKKSAKYLLDAANIVFIPGTTKLRNSELENNTHLSYLYVMLGKIYLHGEGVAQDYKEALKWFEAGAEKKYGSCHNALGIMYFDGLGVSKNNAKAINHFKMAAKADHSDGLVYYGLSLASSNPSEAAKLFYEAMKKDNFRGFYYYSDLFKNSDSFKSLCNSFNNYYRQVIYNADWEYSVTDIAEAAYDHGAIHSSLVAYLISAEMGYKYGLSNSAYLLEKYLDRFDPGKYKNHIDILNISSINTLTAVYWTRGANSGIVDCRLKQGDYYFNGIGVEKSMSKAAAAYMLSAELEENEMAMWNLGYMYEFGIGVKRDFHLAKRWYDRSLEGYKSSVLAVGYSMTRLAISYYIAKFSGEDVGTGPLFMAPPPKSEPVSPKNAGPNLNNQPGDNANNKNELKRDENGNNKPKYDFLNEGEDSGDSQFDNSQKRPKAKVVFSFTLSTYHIIAALCLVLGYLIIIRNRRANQVNNNLNARNNVNHNARNNLGNIANNNVNSNTQNNNLYIRQNIPTQNHQSSYTYQHLSNLTQNPDNENTQNSQSGSSQPLLDKIVQNIHDISKPIQEDYILDEKQNEPSQSPETNSLEASKLETPESIKNHNLRNKEDESLKDTLDSDLTNLIDKILQEPQSKKIGNISGSKTSEEEAYQCSEEQEIKSVEGSTNEKVNDSSSS</sequence>
<dbReference type="EMBL" id="LSSM01001923">
    <property type="protein sequence ID" value="OMJ23993.1"/>
    <property type="molecule type" value="Genomic_DNA"/>
</dbReference>
<evidence type="ECO:0000256" key="4">
    <source>
        <dbReference type="SAM" id="SignalP"/>
    </source>
</evidence>
<feature type="signal peptide" evidence="4">
    <location>
        <begin position="1"/>
        <end position="25"/>
    </location>
</feature>